<dbReference type="STRING" id="632955.GCA_000829675_00291"/>
<dbReference type="PATRIC" id="fig|421052.3.peg.2106"/>
<protein>
    <submittedName>
        <fullName evidence="1">Uncharacterized protein</fullName>
    </submittedName>
</protein>
<proteinExistence type="predicted"/>
<keyword evidence="2" id="KW-1185">Reference proteome</keyword>
<sequence>MNQQSNVFKPVIEELVGLTMNSNRANLFILGNLVGFMAEKGVIDLDEYLEFTKNAKEHIVGESKDQDEARLKAINTMFDIHLNDFKRE</sequence>
<dbReference type="RefSeq" id="WP_016656563.1">
    <property type="nucleotide sequence ID" value="NZ_KE340353.1"/>
</dbReference>
<comment type="caution">
    <text evidence="1">The sequence shown here is derived from an EMBL/GenBank/DDBJ whole genome shotgun (WGS) entry which is preliminary data.</text>
</comment>
<dbReference type="eggNOG" id="ENOG50303IB">
    <property type="taxonomic scope" value="Bacteria"/>
</dbReference>
<evidence type="ECO:0000313" key="1">
    <source>
        <dbReference type="EMBL" id="EPF72107.1"/>
    </source>
</evidence>
<dbReference type="EMBL" id="ATGI01000030">
    <property type="protein sequence ID" value="EPF72107.1"/>
    <property type="molecule type" value="Genomic_DNA"/>
</dbReference>
<dbReference type="OrthoDB" id="79831at2"/>
<dbReference type="Proteomes" id="UP000014568">
    <property type="component" value="Unassembled WGS sequence"/>
</dbReference>
<name>S3MXF7_9GAMM</name>
<accession>S3MXF7</accession>
<reference evidence="1 2" key="1">
    <citation type="submission" date="2013-06" db="EMBL/GenBank/DDBJ databases">
        <title>The Genome Sequence of Acinetobacter rudis CIP 110305.</title>
        <authorList>
            <consortium name="The Broad Institute Genome Sequencing Platform"/>
            <consortium name="The Broad Institute Genome Sequencing Center for Infectious Disease"/>
            <person name="Cerqueira G."/>
            <person name="Feldgarden M."/>
            <person name="Courvalin P."/>
            <person name="Perichon B."/>
            <person name="Grillot-Courvalin C."/>
            <person name="Clermont D."/>
            <person name="Rocha E."/>
            <person name="Yoon E.-J."/>
            <person name="Nemec A."/>
            <person name="Young S.K."/>
            <person name="Zeng Q."/>
            <person name="Gargeya S."/>
            <person name="Fitzgerald M."/>
            <person name="Abouelleil A."/>
            <person name="Alvarado L."/>
            <person name="Berlin A.M."/>
            <person name="Chapman S.B."/>
            <person name="Dewar J."/>
            <person name="Goldberg J."/>
            <person name="Griggs A."/>
            <person name="Gujja S."/>
            <person name="Hansen M."/>
            <person name="Howarth C."/>
            <person name="Imamovic A."/>
            <person name="Larimer J."/>
            <person name="McCowan C."/>
            <person name="Murphy C."/>
            <person name="Pearson M."/>
            <person name="Priest M."/>
            <person name="Roberts A."/>
            <person name="Saif S."/>
            <person name="Shea T."/>
            <person name="Sykes S."/>
            <person name="Wortman J."/>
            <person name="Nusbaum C."/>
            <person name="Birren B."/>
        </authorList>
    </citation>
    <scope>NUCLEOTIDE SEQUENCE [LARGE SCALE GENOMIC DNA]</scope>
    <source>
        <strain evidence="1 2">CIP 110305</strain>
    </source>
</reference>
<gene>
    <name evidence="1" type="ORF">F945_02157</name>
</gene>
<evidence type="ECO:0000313" key="2">
    <source>
        <dbReference type="Proteomes" id="UP000014568"/>
    </source>
</evidence>
<organism evidence="1 2">
    <name type="scientific">Acinetobacter rudis CIP 110305</name>
    <dbReference type="NCBI Taxonomy" id="421052"/>
    <lineage>
        <taxon>Bacteria</taxon>
        <taxon>Pseudomonadati</taxon>
        <taxon>Pseudomonadota</taxon>
        <taxon>Gammaproteobacteria</taxon>
        <taxon>Moraxellales</taxon>
        <taxon>Moraxellaceae</taxon>
        <taxon>Acinetobacter</taxon>
    </lineage>
</organism>
<dbReference type="HOGENOM" id="CLU_2462127_0_0_6"/>
<dbReference type="AlphaFoldDB" id="S3MXF7"/>